<evidence type="ECO:0000256" key="2">
    <source>
        <dbReference type="ARBA" id="ARBA00005893"/>
    </source>
</evidence>
<dbReference type="AlphaFoldDB" id="A0A414AYD5"/>
<evidence type="ECO:0000256" key="3">
    <source>
        <dbReference type="ARBA" id="ARBA00011881"/>
    </source>
</evidence>
<gene>
    <name evidence="8" type="ORF">DW839_06010</name>
</gene>
<dbReference type="PIRSF" id="PIRSF006118">
    <property type="entry name" value="KDO8-P_Ptase"/>
    <property type="match status" value="1"/>
</dbReference>
<keyword evidence="5 8" id="KW-0378">Hydrolase</keyword>
<dbReference type="GO" id="GO:0016788">
    <property type="term" value="F:hydrolase activity, acting on ester bonds"/>
    <property type="evidence" value="ECO:0007669"/>
    <property type="project" value="InterPro"/>
</dbReference>
<dbReference type="FunFam" id="3.40.50.1000:FF:000029">
    <property type="entry name" value="3-deoxy-D-manno-octulosonate 8-phosphate phosphatase KdsC"/>
    <property type="match status" value="1"/>
</dbReference>
<dbReference type="InterPro" id="IPR036412">
    <property type="entry name" value="HAD-like_sf"/>
</dbReference>
<dbReference type="PANTHER" id="PTHR21485">
    <property type="entry name" value="HAD SUPERFAMILY MEMBERS CMAS AND KDSC"/>
    <property type="match status" value="1"/>
</dbReference>
<dbReference type="SFLD" id="SFLDG01136">
    <property type="entry name" value="C1.6:_Phosphoserine_Phosphatas"/>
    <property type="match status" value="1"/>
</dbReference>
<organism evidence="8 9">
    <name type="scientific">Enterocloster bolteae</name>
    <dbReference type="NCBI Taxonomy" id="208479"/>
    <lineage>
        <taxon>Bacteria</taxon>
        <taxon>Bacillati</taxon>
        <taxon>Bacillota</taxon>
        <taxon>Clostridia</taxon>
        <taxon>Lachnospirales</taxon>
        <taxon>Lachnospiraceae</taxon>
        <taxon>Enterocloster</taxon>
    </lineage>
</organism>
<reference evidence="8 9" key="1">
    <citation type="submission" date="2018-08" db="EMBL/GenBank/DDBJ databases">
        <title>A genome reference for cultivated species of the human gut microbiota.</title>
        <authorList>
            <person name="Zou Y."/>
            <person name="Xue W."/>
            <person name="Luo G."/>
        </authorList>
    </citation>
    <scope>NUCLEOTIDE SEQUENCE [LARGE SCALE GENOMIC DNA]</scope>
    <source>
        <strain evidence="8 9">AM35-14</strain>
    </source>
</reference>
<feature type="binding site" evidence="7">
    <location>
        <position position="13"/>
    </location>
    <ligand>
        <name>Mg(2+)</name>
        <dbReference type="ChEBI" id="CHEBI:18420"/>
    </ligand>
</feature>
<comment type="caution">
    <text evidence="8">The sequence shown here is derived from an EMBL/GenBank/DDBJ whole genome shotgun (WGS) entry which is preliminary data.</text>
</comment>
<dbReference type="CDD" id="cd01630">
    <property type="entry name" value="HAD_KDO-like"/>
    <property type="match status" value="1"/>
</dbReference>
<accession>A0A414AYD5</accession>
<dbReference type="InterPro" id="IPR006549">
    <property type="entry name" value="HAD-SF_hydro_IIIA"/>
</dbReference>
<dbReference type="SUPFAM" id="SSF56784">
    <property type="entry name" value="HAD-like"/>
    <property type="match status" value="1"/>
</dbReference>
<dbReference type="PANTHER" id="PTHR21485:SF3">
    <property type="entry name" value="N-ACYLNEURAMINATE CYTIDYLYLTRANSFERASE"/>
    <property type="match status" value="1"/>
</dbReference>
<evidence type="ECO:0000256" key="7">
    <source>
        <dbReference type="PIRSR" id="PIRSR006118-2"/>
    </source>
</evidence>
<evidence type="ECO:0000313" key="9">
    <source>
        <dbReference type="Proteomes" id="UP000283975"/>
    </source>
</evidence>
<comment type="cofactor">
    <cofactor evidence="1 7">
        <name>Mg(2+)</name>
        <dbReference type="ChEBI" id="CHEBI:18420"/>
    </cofactor>
</comment>
<proteinExistence type="inferred from homology"/>
<name>A0A414AYD5_9FIRM</name>
<dbReference type="Gene3D" id="3.40.50.1000">
    <property type="entry name" value="HAD superfamily/HAD-like"/>
    <property type="match status" value="1"/>
</dbReference>
<dbReference type="EMBL" id="QSHZ01000005">
    <property type="protein sequence ID" value="RHC57271.1"/>
    <property type="molecule type" value="Genomic_DNA"/>
</dbReference>
<dbReference type="InterPro" id="IPR010023">
    <property type="entry name" value="KdsC_fam"/>
</dbReference>
<comment type="subunit">
    <text evidence="3">Homotetramer.</text>
</comment>
<evidence type="ECO:0000256" key="5">
    <source>
        <dbReference type="ARBA" id="ARBA00022801"/>
    </source>
</evidence>
<dbReference type="SFLD" id="SFLDS00003">
    <property type="entry name" value="Haloacid_Dehalogenase"/>
    <property type="match status" value="1"/>
</dbReference>
<dbReference type="InterPro" id="IPR050793">
    <property type="entry name" value="CMP-NeuNAc_synthase"/>
</dbReference>
<dbReference type="Proteomes" id="UP000283975">
    <property type="component" value="Unassembled WGS sequence"/>
</dbReference>
<dbReference type="GO" id="GO:0046872">
    <property type="term" value="F:metal ion binding"/>
    <property type="evidence" value="ECO:0007669"/>
    <property type="project" value="UniProtKB-KW"/>
</dbReference>
<evidence type="ECO:0000256" key="4">
    <source>
        <dbReference type="ARBA" id="ARBA00022723"/>
    </source>
</evidence>
<dbReference type="NCBIfam" id="TIGR01670">
    <property type="entry name" value="KdsC-phosphatas"/>
    <property type="match status" value="1"/>
</dbReference>
<sequence length="174" mass="19744">MEKIQDIKYIILDVDGTMTDGGIYYDGTGNEWKKFSVKDAAGIWAAQKYGIKVMVLTGRECKATERRMQELKVDFLFQNIKDKLGFLVKYAEENCIDFKQIAYIGDDLNDLPVMKIVGIVGCPSDACEEVKQIADYIGTPLGGNGAVRDVIMKMFQEAGLWNQLIKKYIYDCRR</sequence>
<keyword evidence="6 7" id="KW-0460">Magnesium</keyword>
<comment type="similarity">
    <text evidence="2">Belongs to the KdsC family.</text>
</comment>
<evidence type="ECO:0000256" key="1">
    <source>
        <dbReference type="ARBA" id="ARBA00001946"/>
    </source>
</evidence>
<dbReference type="GO" id="GO:0008781">
    <property type="term" value="F:N-acylneuraminate cytidylyltransferase activity"/>
    <property type="evidence" value="ECO:0007669"/>
    <property type="project" value="TreeGrafter"/>
</dbReference>
<evidence type="ECO:0000256" key="6">
    <source>
        <dbReference type="ARBA" id="ARBA00022842"/>
    </source>
</evidence>
<dbReference type="SFLD" id="SFLDG01138">
    <property type="entry name" value="C1.6.2:_Deoxy-d-mannose-octulo"/>
    <property type="match status" value="1"/>
</dbReference>
<evidence type="ECO:0000313" key="8">
    <source>
        <dbReference type="EMBL" id="RHC57271.1"/>
    </source>
</evidence>
<dbReference type="Pfam" id="PF08282">
    <property type="entry name" value="Hydrolase_3"/>
    <property type="match status" value="1"/>
</dbReference>
<feature type="binding site" evidence="7">
    <location>
        <position position="15"/>
    </location>
    <ligand>
        <name>substrate</name>
    </ligand>
</feature>
<dbReference type="InterPro" id="IPR023214">
    <property type="entry name" value="HAD_sf"/>
</dbReference>
<keyword evidence="4 7" id="KW-0479">Metal-binding</keyword>
<protein>
    <submittedName>
        <fullName evidence="8">HAD-IIIA family hydrolase</fullName>
    </submittedName>
</protein>
<dbReference type="NCBIfam" id="TIGR01662">
    <property type="entry name" value="HAD-SF-IIIA"/>
    <property type="match status" value="1"/>
</dbReference>
<feature type="binding site" evidence="7">
    <location>
        <position position="106"/>
    </location>
    <ligand>
        <name>Mg(2+)</name>
        <dbReference type="ChEBI" id="CHEBI:18420"/>
    </ligand>
</feature>